<dbReference type="GeneTree" id="ENSGT00410000029218"/>
<reference evidence="3" key="2">
    <citation type="submission" date="2025-08" db="UniProtKB">
        <authorList>
            <consortium name="Ensembl"/>
        </authorList>
    </citation>
    <scope>IDENTIFICATION</scope>
    <source>
        <strain evidence="3">Thoroughbred</strain>
    </source>
</reference>
<dbReference type="Bgee" id="ENSECAG00000022839">
    <property type="expression patterns" value="Expressed in leukocyte and 23 other cell types or tissues"/>
</dbReference>
<evidence type="ECO:0008006" key="6">
    <source>
        <dbReference type="Google" id="ProtNLM"/>
    </source>
</evidence>
<organism evidence="3 4">
    <name type="scientific">Equus caballus</name>
    <name type="common">Horse</name>
    <dbReference type="NCBI Taxonomy" id="9796"/>
    <lineage>
        <taxon>Eukaryota</taxon>
        <taxon>Metazoa</taxon>
        <taxon>Chordata</taxon>
        <taxon>Craniata</taxon>
        <taxon>Vertebrata</taxon>
        <taxon>Euteleostomi</taxon>
        <taxon>Mammalia</taxon>
        <taxon>Eutheria</taxon>
        <taxon>Laurasiatheria</taxon>
        <taxon>Perissodactyla</taxon>
        <taxon>Equidae</taxon>
        <taxon>Equus</taxon>
    </lineage>
</organism>
<dbReference type="InterPro" id="IPR009436">
    <property type="entry name" value="AGTRAP"/>
</dbReference>
<sequence>MELPAVNLKAILLVHWLLTTCFSVAWWPPSSWTSSTSASSTLRLVSRTRGALALAWPSSACSSSRSPAASSTTCTGSVGVSSCRTLVSSDLRRSAAPTRRLTHQRHPRSPLPAWRAEVTPPKGTEGSPAAPAPSPGLPCALDGIPGVLLTPLSWTC</sequence>
<dbReference type="Pfam" id="PF06396">
    <property type="entry name" value="AGTRAP"/>
    <property type="match status" value="1"/>
</dbReference>
<dbReference type="Ensembl" id="ENSECAT00000060939.3">
    <property type="protein sequence ID" value="ENSECAP00000028745.3"/>
    <property type="gene ID" value="ENSECAG00000022839.4"/>
</dbReference>
<accession>A0A3Q2H4U1</accession>
<feature type="signal peptide" evidence="2">
    <location>
        <begin position="1"/>
        <end position="23"/>
    </location>
</feature>
<feature type="chain" id="PRO_5040105699" description="Angiotensin II receptor associated protein" evidence="2">
    <location>
        <begin position="24"/>
        <end position="156"/>
    </location>
</feature>
<dbReference type="STRING" id="9796.ENSECAP00000028745"/>
<feature type="region of interest" description="Disordered" evidence="1">
    <location>
        <begin position="94"/>
        <end position="134"/>
    </location>
</feature>
<reference evidence="3 4" key="1">
    <citation type="journal article" date="2009" name="Science">
        <title>Genome sequence, comparative analysis, and population genetics of the domestic horse.</title>
        <authorList>
            <consortium name="Broad Institute Genome Sequencing Platform"/>
            <consortium name="Broad Institute Whole Genome Assembly Team"/>
            <person name="Wade C.M."/>
            <person name="Giulotto E."/>
            <person name="Sigurdsson S."/>
            <person name="Zoli M."/>
            <person name="Gnerre S."/>
            <person name="Imsland F."/>
            <person name="Lear T.L."/>
            <person name="Adelson D.L."/>
            <person name="Bailey E."/>
            <person name="Bellone R.R."/>
            <person name="Bloecker H."/>
            <person name="Distl O."/>
            <person name="Edgar R.C."/>
            <person name="Garber M."/>
            <person name="Leeb T."/>
            <person name="Mauceli E."/>
            <person name="MacLeod J.N."/>
            <person name="Penedo M.C.T."/>
            <person name="Raison J.M."/>
            <person name="Sharpe T."/>
            <person name="Vogel J."/>
            <person name="Andersson L."/>
            <person name="Antczak D.F."/>
            <person name="Biagi T."/>
            <person name="Binns M.M."/>
            <person name="Chowdhary B.P."/>
            <person name="Coleman S.J."/>
            <person name="Della Valle G."/>
            <person name="Fryc S."/>
            <person name="Guerin G."/>
            <person name="Hasegawa T."/>
            <person name="Hill E.W."/>
            <person name="Jurka J."/>
            <person name="Kiialainen A."/>
            <person name="Lindgren G."/>
            <person name="Liu J."/>
            <person name="Magnani E."/>
            <person name="Mickelson J.R."/>
            <person name="Murray J."/>
            <person name="Nergadze S.G."/>
            <person name="Onofrio R."/>
            <person name="Pedroni S."/>
            <person name="Piras M.F."/>
            <person name="Raudsepp T."/>
            <person name="Rocchi M."/>
            <person name="Roeed K.H."/>
            <person name="Ryder O.A."/>
            <person name="Searle S."/>
            <person name="Skow L."/>
            <person name="Swinburne J.E."/>
            <person name="Syvaenen A.C."/>
            <person name="Tozaki T."/>
            <person name="Valberg S.J."/>
            <person name="Vaudin M."/>
            <person name="White J.R."/>
            <person name="Zody M.C."/>
            <person name="Lander E.S."/>
            <person name="Lindblad-Toh K."/>
        </authorList>
    </citation>
    <scope>NUCLEOTIDE SEQUENCE [LARGE SCALE GENOMIC DNA]</scope>
    <source>
        <strain evidence="3 4">Thoroughbred</strain>
    </source>
</reference>
<keyword evidence="4" id="KW-1185">Reference proteome</keyword>
<protein>
    <recommendedName>
        <fullName evidence="6">Angiotensin II receptor associated protein</fullName>
    </recommendedName>
</protein>
<evidence type="ECO:0000256" key="2">
    <source>
        <dbReference type="SAM" id="SignalP"/>
    </source>
</evidence>
<gene>
    <name evidence="5" type="primary">DRAXIN</name>
</gene>
<reference evidence="3" key="3">
    <citation type="submission" date="2025-09" db="UniProtKB">
        <authorList>
            <consortium name="Ensembl"/>
        </authorList>
    </citation>
    <scope>IDENTIFICATION</scope>
    <source>
        <strain evidence="3">Thoroughbred</strain>
    </source>
</reference>
<dbReference type="PaxDb" id="9796-ENSECAP00000028745"/>
<evidence type="ECO:0000256" key="1">
    <source>
        <dbReference type="SAM" id="MobiDB-lite"/>
    </source>
</evidence>
<dbReference type="GO" id="GO:0038166">
    <property type="term" value="P:angiotensin-activated signaling pathway"/>
    <property type="evidence" value="ECO:0007669"/>
    <property type="project" value="InterPro"/>
</dbReference>
<dbReference type="FunCoup" id="A0A3Q2H4U1">
    <property type="interactions" value="495"/>
</dbReference>
<name>A0A3Q2H4U1_HORSE</name>
<proteinExistence type="predicted"/>
<feature type="region of interest" description="Disordered" evidence="1">
    <location>
        <begin position="60"/>
        <end position="79"/>
    </location>
</feature>
<dbReference type="Proteomes" id="UP000002281">
    <property type="component" value="Chromosome 2"/>
</dbReference>
<dbReference type="VGNC" id="VGNC:17312">
    <property type="gene designation" value="DRAXIN"/>
</dbReference>
<dbReference type="InParanoid" id="A0A3Q2H4U1"/>
<evidence type="ECO:0000313" key="4">
    <source>
        <dbReference type="Proteomes" id="UP000002281"/>
    </source>
</evidence>
<dbReference type="AlphaFoldDB" id="A0A3Q2H4U1"/>
<keyword evidence="2" id="KW-0732">Signal</keyword>
<evidence type="ECO:0000313" key="3">
    <source>
        <dbReference type="Ensembl" id="ENSECAP00000028745.3"/>
    </source>
</evidence>
<evidence type="ECO:0000313" key="5">
    <source>
        <dbReference type="VGNC" id="VGNC:17312"/>
    </source>
</evidence>